<feature type="transmembrane region" description="Helical" evidence="9">
    <location>
        <begin position="105"/>
        <end position="124"/>
    </location>
</feature>
<evidence type="ECO:0000256" key="6">
    <source>
        <dbReference type="ARBA" id="ARBA00022989"/>
    </source>
</evidence>
<evidence type="ECO:0000256" key="8">
    <source>
        <dbReference type="PIRNR" id="PIRNR018472"/>
    </source>
</evidence>
<feature type="transmembrane region" description="Helical" evidence="9">
    <location>
        <begin position="6"/>
        <end position="26"/>
    </location>
</feature>
<keyword evidence="7 8" id="KW-0472">Membrane</keyword>
<dbReference type="InterPro" id="IPR026034">
    <property type="entry name" value="MreD_proteobac"/>
</dbReference>
<feature type="transmembrane region" description="Helical" evidence="9">
    <location>
        <begin position="75"/>
        <end position="93"/>
    </location>
</feature>
<dbReference type="GO" id="GO:0005886">
    <property type="term" value="C:plasma membrane"/>
    <property type="evidence" value="ECO:0007669"/>
    <property type="project" value="UniProtKB-SubCell"/>
</dbReference>
<keyword evidence="3 8" id="KW-1003">Cell membrane</keyword>
<evidence type="ECO:0000313" key="10">
    <source>
        <dbReference type="EMBL" id="BBG30881.1"/>
    </source>
</evidence>
<keyword evidence="4 9" id="KW-0812">Transmembrane</keyword>
<evidence type="ECO:0000313" key="11">
    <source>
        <dbReference type="Proteomes" id="UP000267342"/>
    </source>
</evidence>
<dbReference type="Pfam" id="PF04093">
    <property type="entry name" value="MreD"/>
    <property type="match status" value="1"/>
</dbReference>
<dbReference type="Proteomes" id="UP000267342">
    <property type="component" value="Chromosome"/>
</dbReference>
<evidence type="ECO:0000256" key="1">
    <source>
        <dbReference type="ARBA" id="ARBA00004651"/>
    </source>
</evidence>
<evidence type="ECO:0000256" key="3">
    <source>
        <dbReference type="ARBA" id="ARBA00022475"/>
    </source>
</evidence>
<sequence>MPGDTTVAWRPLVWASLLVALVLQVMPMPESWLLWRPCWLGMVLIYWCLARPSNVGVLHGFVFGLMLDLLDGRPLGEYALIHSLLAFLTLVLYQRLRVYSIWQQALMVMLMLGIVLLLDQWLRVAMDVDVLRIQATMAAVVSGLLWPWIRTLLSTLQRRWL</sequence>
<keyword evidence="8" id="KW-0997">Cell inner membrane</keyword>
<dbReference type="NCBIfam" id="TIGR03426">
    <property type="entry name" value="shape_MreD"/>
    <property type="match status" value="1"/>
</dbReference>
<organism evidence="10 11">
    <name type="scientific">Zymobacter palmae</name>
    <dbReference type="NCBI Taxonomy" id="33074"/>
    <lineage>
        <taxon>Bacteria</taxon>
        <taxon>Pseudomonadati</taxon>
        <taxon>Pseudomonadota</taxon>
        <taxon>Gammaproteobacteria</taxon>
        <taxon>Oceanospirillales</taxon>
        <taxon>Halomonadaceae</taxon>
        <taxon>Zymobacter group</taxon>
        <taxon>Zymobacter</taxon>
    </lineage>
</organism>
<evidence type="ECO:0000256" key="9">
    <source>
        <dbReference type="SAM" id="Phobius"/>
    </source>
</evidence>
<feature type="transmembrane region" description="Helical" evidence="9">
    <location>
        <begin position="130"/>
        <end position="149"/>
    </location>
</feature>
<comment type="similarity">
    <text evidence="2 8">Belongs to the MreD family.</text>
</comment>
<accession>A0A348HGX9</accession>
<dbReference type="RefSeq" id="WP_027705887.1">
    <property type="nucleotide sequence ID" value="NZ_AP018933.1"/>
</dbReference>
<evidence type="ECO:0000256" key="2">
    <source>
        <dbReference type="ARBA" id="ARBA00007776"/>
    </source>
</evidence>
<dbReference type="STRING" id="1123510.GCA_000620025_00751"/>
<evidence type="ECO:0000256" key="4">
    <source>
        <dbReference type="ARBA" id="ARBA00022692"/>
    </source>
</evidence>
<proteinExistence type="inferred from homology"/>
<evidence type="ECO:0000256" key="7">
    <source>
        <dbReference type="ARBA" id="ARBA00023136"/>
    </source>
</evidence>
<reference evidence="10 11" key="1">
    <citation type="submission" date="2018-09" db="EMBL/GenBank/DDBJ databases">
        <title>Zymobacter palmae IAM14233 (=T109) whole genome analysis.</title>
        <authorList>
            <person name="Yanase H."/>
        </authorList>
    </citation>
    <scope>NUCLEOTIDE SEQUENCE [LARGE SCALE GENOMIC DNA]</scope>
    <source>
        <strain evidence="10 11">IAM14233</strain>
    </source>
</reference>
<comment type="subcellular location">
    <subcellularLocation>
        <location evidence="8">Cell inner membrane</location>
    </subcellularLocation>
    <subcellularLocation>
        <location evidence="1">Cell membrane</location>
        <topology evidence="1">Multi-pass membrane protein</topology>
    </subcellularLocation>
</comment>
<keyword evidence="11" id="KW-1185">Reference proteome</keyword>
<dbReference type="PIRSF" id="PIRSF018472">
    <property type="entry name" value="MreD_proteobac"/>
    <property type="match status" value="1"/>
</dbReference>
<evidence type="ECO:0000256" key="5">
    <source>
        <dbReference type="ARBA" id="ARBA00022960"/>
    </source>
</evidence>
<name>A0A348HGX9_9GAMM</name>
<dbReference type="OrthoDB" id="6647425at2"/>
<gene>
    <name evidence="10" type="ORF">ZBT109_2144</name>
</gene>
<dbReference type="PANTHER" id="PTHR37484:SF1">
    <property type="entry name" value="ROD SHAPE-DETERMINING PROTEIN MRED"/>
    <property type="match status" value="1"/>
</dbReference>
<dbReference type="AlphaFoldDB" id="A0A348HGX9"/>
<dbReference type="InterPro" id="IPR007227">
    <property type="entry name" value="Cell_shape_determining_MreD"/>
</dbReference>
<comment type="function">
    <text evidence="8">Involved in formation of the rod shape of the cell. May also contribute to regulation of formation of penicillin-binding proteins.</text>
</comment>
<dbReference type="KEGG" id="zpl:ZBT109_2144"/>
<dbReference type="PANTHER" id="PTHR37484">
    <property type="entry name" value="ROD SHAPE-DETERMINING PROTEIN MRED"/>
    <property type="match status" value="1"/>
</dbReference>
<dbReference type="EMBL" id="AP018933">
    <property type="protein sequence ID" value="BBG30881.1"/>
    <property type="molecule type" value="Genomic_DNA"/>
</dbReference>
<protein>
    <recommendedName>
        <fullName evidence="8">Rod shape-determining protein MreD</fullName>
    </recommendedName>
</protein>
<keyword evidence="5 8" id="KW-0133">Cell shape</keyword>
<feature type="transmembrane region" description="Helical" evidence="9">
    <location>
        <begin position="38"/>
        <end position="63"/>
    </location>
</feature>
<dbReference type="GO" id="GO:0008360">
    <property type="term" value="P:regulation of cell shape"/>
    <property type="evidence" value="ECO:0007669"/>
    <property type="project" value="UniProtKB-UniRule"/>
</dbReference>
<keyword evidence="6 9" id="KW-1133">Transmembrane helix</keyword>